<dbReference type="OrthoDB" id="9805121at2"/>
<evidence type="ECO:0000256" key="1">
    <source>
        <dbReference type="SAM" id="MobiDB-lite"/>
    </source>
</evidence>
<sequence length="437" mass="48300">MRYFFILMILGVYSMLNSVHALQVKLDTALAHPVLLAEKPQTTYLRVAVTGYALPQTGKVAPVNVALVIDKSGSMQGEKIQQAKVAAKMAVERLRENDILSIVTYDTEIDVVLPATKAVDKNSIYKIIDKITVGSSTALYGGVQRGAKELNKFLTRNQVNRLILVSDGLANVGPSTPEELGTLGAQLSQSGISVTTIGLGLGYNEDLMTRLAQQSEGSHSFVENANDLTRIFNYEFGDLLSVVAQELVITIDCASGVRPVRVIGRDAAINGQQVKIVLNQLYSEQEKYVLLEIETPANATDNLFTVATVTVDYLNMSNQIKDHLSSQVNMRFSQDAEQVRTQTNATVMATVLEQLAIEKNKLAVTLRDAGKIEEARQVLLDNVQELEKGATLYSAPSLSSLKDKNEQDADNLDEKNWNKQRKLMREEQYKRNTQQKY</sequence>
<dbReference type="PANTHER" id="PTHR10579:SF43">
    <property type="entry name" value="ZINC FINGER (C3HC4-TYPE RING FINGER) FAMILY PROTEIN"/>
    <property type="match status" value="1"/>
</dbReference>
<dbReference type="InterPro" id="IPR051266">
    <property type="entry name" value="CLCR"/>
</dbReference>
<evidence type="ECO:0000259" key="2">
    <source>
        <dbReference type="PROSITE" id="PS50234"/>
    </source>
</evidence>
<name>I3CKB8_9GAMM</name>
<feature type="domain" description="VWFA" evidence="2">
    <location>
        <begin position="64"/>
        <end position="243"/>
    </location>
</feature>
<dbReference type="eggNOG" id="COG2304">
    <property type="taxonomic scope" value="Bacteria"/>
</dbReference>
<dbReference type="PANTHER" id="PTHR10579">
    <property type="entry name" value="CALCIUM-ACTIVATED CHLORIDE CHANNEL REGULATOR"/>
    <property type="match status" value="1"/>
</dbReference>
<dbReference type="InterPro" id="IPR036465">
    <property type="entry name" value="vWFA_dom_sf"/>
</dbReference>
<evidence type="ECO:0000313" key="3">
    <source>
        <dbReference type="EMBL" id="EIJ44061.1"/>
    </source>
</evidence>
<feature type="compositionally biased region" description="Basic and acidic residues" evidence="1">
    <location>
        <begin position="401"/>
        <end position="430"/>
    </location>
</feature>
<feature type="region of interest" description="Disordered" evidence="1">
    <location>
        <begin position="399"/>
        <end position="437"/>
    </location>
</feature>
<dbReference type="AlphaFoldDB" id="I3CKB8"/>
<dbReference type="Pfam" id="PF00092">
    <property type="entry name" value="VWA"/>
    <property type="match status" value="1"/>
</dbReference>
<dbReference type="Proteomes" id="UP000005744">
    <property type="component" value="Unassembled WGS sequence"/>
</dbReference>
<dbReference type="HOGENOM" id="CLU_031866_1_0_6"/>
<organism evidence="3 4">
    <name type="scientific">Beggiatoa alba B18LD</name>
    <dbReference type="NCBI Taxonomy" id="395493"/>
    <lineage>
        <taxon>Bacteria</taxon>
        <taxon>Pseudomonadati</taxon>
        <taxon>Pseudomonadota</taxon>
        <taxon>Gammaproteobacteria</taxon>
        <taxon>Thiotrichales</taxon>
        <taxon>Thiotrichaceae</taxon>
        <taxon>Beggiatoa</taxon>
    </lineage>
</organism>
<reference evidence="3 4" key="1">
    <citation type="submission" date="2011-11" db="EMBL/GenBank/DDBJ databases">
        <title>Improved High-Quality Draft sequence of Beggiatoa alba B18lD.</title>
        <authorList>
            <consortium name="US DOE Joint Genome Institute"/>
            <person name="Lucas S."/>
            <person name="Han J."/>
            <person name="Lapidus A."/>
            <person name="Cheng J.-F."/>
            <person name="Goodwin L."/>
            <person name="Pitluck S."/>
            <person name="Peters L."/>
            <person name="Mikhailova N."/>
            <person name="Held B."/>
            <person name="Detter J.C."/>
            <person name="Han C."/>
            <person name="Tapia R."/>
            <person name="Land M."/>
            <person name="Hauser L."/>
            <person name="Kyrpides N."/>
            <person name="Ivanova N."/>
            <person name="Pagani I."/>
            <person name="Samuel K."/>
            <person name="Teske A."/>
            <person name="Mueller J."/>
            <person name="Woyke T."/>
        </authorList>
    </citation>
    <scope>NUCLEOTIDE SEQUENCE [LARGE SCALE GENOMIC DNA]</scope>
    <source>
        <strain evidence="3 4">B18LD</strain>
    </source>
</reference>
<dbReference type="SMART" id="SM00327">
    <property type="entry name" value="VWA"/>
    <property type="match status" value="1"/>
</dbReference>
<gene>
    <name evidence="3" type="ORF">BegalDRAFT_3240</name>
</gene>
<dbReference type="InterPro" id="IPR002035">
    <property type="entry name" value="VWF_A"/>
</dbReference>
<dbReference type="Gene3D" id="3.40.50.410">
    <property type="entry name" value="von Willebrand factor, type A domain"/>
    <property type="match status" value="1"/>
</dbReference>
<protein>
    <submittedName>
        <fullName evidence="3">Uncharacterized protein containing a von Willebrand factor type A (VWA) domain</fullName>
    </submittedName>
</protein>
<accession>I3CKB8</accession>
<dbReference type="RefSeq" id="WP_002691790.1">
    <property type="nucleotide sequence ID" value="NZ_JH600070.1"/>
</dbReference>
<proteinExistence type="predicted"/>
<keyword evidence="4" id="KW-1185">Reference proteome</keyword>
<dbReference type="STRING" id="395493.BegalDRAFT_3240"/>
<evidence type="ECO:0000313" key="4">
    <source>
        <dbReference type="Proteomes" id="UP000005744"/>
    </source>
</evidence>
<dbReference type="PROSITE" id="PS50234">
    <property type="entry name" value="VWFA"/>
    <property type="match status" value="1"/>
</dbReference>
<dbReference type="EMBL" id="JH600070">
    <property type="protein sequence ID" value="EIJ44061.1"/>
    <property type="molecule type" value="Genomic_DNA"/>
</dbReference>
<dbReference type="SUPFAM" id="SSF53300">
    <property type="entry name" value="vWA-like"/>
    <property type="match status" value="1"/>
</dbReference>